<feature type="domain" description="HTH luxR-type" evidence="4">
    <location>
        <begin position="633"/>
        <end position="698"/>
    </location>
</feature>
<dbReference type="CDD" id="cd06170">
    <property type="entry name" value="LuxR_C_like"/>
    <property type="match status" value="1"/>
</dbReference>
<keyword evidence="2" id="KW-0238">DNA-binding</keyword>
<dbReference type="PANTHER" id="PTHR44688">
    <property type="entry name" value="DNA-BINDING TRANSCRIPTIONAL ACTIVATOR DEVR_DOSR"/>
    <property type="match status" value="1"/>
</dbReference>
<gene>
    <name evidence="5" type="ORF">SHK19_07315</name>
</gene>
<dbReference type="InterPro" id="IPR011990">
    <property type="entry name" value="TPR-like_helical_dom_sf"/>
</dbReference>
<evidence type="ECO:0000256" key="1">
    <source>
        <dbReference type="ARBA" id="ARBA00023015"/>
    </source>
</evidence>
<evidence type="ECO:0000256" key="2">
    <source>
        <dbReference type="ARBA" id="ARBA00023125"/>
    </source>
</evidence>
<dbReference type="RefSeq" id="WP_322938259.1">
    <property type="nucleotide sequence ID" value="NZ_CP141059.1"/>
</dbReference>
<dbReference type="PRINTS" id="PR00038">
    <property type="entry name" value="HTHLUXR"/>
</dbReference>
<keyword evidence="6" id="KW-1185">Reference proteome</keyword>
<dbReference type="Pfam" id="PF00196">
    <property type="entry name" value="GerE"/>
    <property type="match status" value="1"/>
</dbReference>
<dbReference type="Pfam" id="PF25873">
    <property type="entry name" value="WHD_MalT"/>
    <property type="match status" value="1"/>
</dbReference>
<evidence type="ECO:0000313" key="5">
    <source>
        <dbReference type="EMBL" id="WQQ28033.1"/>
    </source>
</evidence>
<keyword evidence="3" id="KW-0804">Transcription</keyword>
<dbReference type="SMART" id="SM00421">
    <property type="entry name" value="HTH_LUXR"/>
    <property type="match status" value="1"/>
</dbReference>
<dbReference type="InterPro" id="IPR000792">
    <property type="entry name" value="Tscrpt_reg_LuxR_C"/>
</dbReference>
<dbReference type="SUPFAM" id="SSF46894">
    <property type="entry name" value="C-terminal effector domain of the bipartite response regulators"/>
    <property type="match status" value="1"/>
</dbReference>
<proteinExistence type="predicted"/>
<dbReference type="SMART" id="SM00028">
    <property type="entry name" value="TPR"/>
    <property type="match status" value="2"/>
</dbReference>
<dbReference type="SUPFAM" id="SSF48452">
    <property type="entry name" value="TPR-like"/>
    <property type="match status" value="1"/>
</dbReference>
<organism evidence="5 6">
    <name type="scientific">Nocardioides bizhenqiangii</name>
    <dbReference type="NCBI Taxonomy" id="3095076"/>
    <lineage>
        <taxon>Bacteria</taxon>
        <taxon>Bacillati</taxon>
        <taxon>Actinomycetota</taxon>
        <taxon>Actinomycetes</taxon>
        <taxon>Propionibacteriales</taxon>
        <taxon>Nocardioidaceae</taxon>
        <taxon>Nocardioides</taxon>
    </lineage>
</organism>
<dbReference type="InterPro" id="IPR027417">
    <property type="entry name" value="P-loop_NTPase"/>
</dbReference>
<dbReference type="Gene3D" id="1.10.10.10">
    <property type="entry name" value="Winged helix-like DNA-binding domain superfamily/Winged helix DNA-binding domain"/>
    <property type="match status" value="1"/>
</dbReference>
<dbReference type="PROSITE" id="PS50043">
    <property type="entry name" value="HTH_LUXR_2"/>
    <property type="match status" value="1"/>
</dbReference>
<protein>
    <submittedName>
        <fullName evidence="5">LuxR C-terminal-related transcriptional regulator</fullName>
    </submittedName>
</protein>
<evidence type="ECO:0000313" key="6">
    <source>
        <dbReference type="Proteomes" id="UP001327225"/>
    </source>
</evidence>
<dbReference type="EMBL" id="CP141059">
    <property type="protein sequence ID" value="WQQ28033.1"/>
    <property type="molecule type" value="Genomic_DNA"/>
</dbReference>
<dbReference type="InterPro" id="IPR019734">
    <property type="entry name" value="TPR_rpt"/>
</dbReference>
<evidence type="ECO:0000259" key="4">
    <source>
        <dbReference type="PROSITE" id="PS50043"/>
    </source>
</evidence>
<sequence length="700" mass="75403">MAAPAGYGKTTVVAQWLHAGTPPTTAWVSLDPGDNDPDRLWTHVAAALERAGCPLPIDELSRVLGHRSAGAPSAVLPAIVNALAAMPDDLVLVLDDFQSVQSPACHEQVEFLIRNLPVQAHLVIVTRSDPGLRLGRLRVSHDLAELRAEDLAFTAPEAAQMLADQGVHLSEDTLAQLMERTEGWPAALYLATLSLAGRAEPDDFVRRFTGDNRFIGDYLTEEVLNRQPDRIRDFITALSILERFSAPLCDHVAGVSDSAVLLHELERTNLFLIPLGVDGEWFRFHHIFAAVARSELTFTHPDRVQPFHALAAEWFAANGHISEAVQHSLAAGRADDAALLIHANWLEYADAGRAATVIGWLESLGEISDSTVPAARATAAWMSALVGDEPALAEHLAALDSVVDDGPLPDGTRSIESTTALIRGLFGYGGPLDILASAQRALELETDDHSRFHAIAQCSLGHAHYVLGDLDQAITAIRAAARSASAPGIVRVLALSLQSFIESERGDRVRSRECAELAMAVVDARGLRSSPQASLAFAALGQAQAAAGKVDDARTTLELGLSLRRQSNAQGVWGPIHHLLITARVAAQLGASSLAYELLPELAERMSRFSEGMAAMRSREDAIHHLLSDQTTVDVLGEPLTGRELDVLRLLQGSLSLQEIASHLFLSANTVKTHARAVYRKLGAHSRTEAVQIARRQSLI</sequence>
<reference evidence="6" key="1">
    <citation type="submission" date="2023-12" db="EMBL/GenBank/DDBJ databases">
        <title>Novel species in genus Nocardioides.</title>
        <authorList>
            <person name="Zhou H."/>
        </authorList>
    </citation>
    <scope>NUCLEOTIDE SEQUENCE [LARGE SCALE GENOMIC DNA]</scope>
    <source>
        <strain evidence="6">HM61</strain>
    </source>
</reference>
<dbReference type="Proteomes" id="UP001327225">
    <property type="component" value="Chromosome"/>
</dbReference>
<dbReference type="InterPro" id="IPR059106">
    <property type="entry name" value="WHD_MalT"/>
</dbReference>
<dbReference type="SUPFAM" id="SSF52540">
    <property type="entry name" value="P-loop containing nucleoside triphosphate hydrolases"/>
    <property type="match status" value="1"/>
</dbReference>
<dbReference type="PANTHER" id="PTHR44688:SF16">
    <property type="entry name" value="DNA-BINDING TRANSCRIPTIONAL ACTIVATOR DEVR_DOSR"/>
    <property type="match status" value="1"/>
</dbReference>
<name>A0ABZ0ZUN3_9ACTN</name>
<dbReference type="Gene3D" id="1.25.40.10">
    <property type="entry name" value="Tetratricopeptide repeat domain"/>
    <property type="match status" value="1"/>
</dbReference>
<accession>A0ABZ0ZUN3</accession>
<keyword evidence="1" id="KW-0805">Transcription regulation</keyword>
<dbReference type="InterPro" id="IPR016032">
    <property type="entry name" value="Sig_transdc_resp-reg_C-effctor"/>
</dbReference>
<evidence type="ECO:0000256" key="3">
    <source>
        <dbReference type="ARBA" id="ARBA00023163"/>
    </source>
</evidence>
<dbReference type="InterPro" id="IPR036388">
    <property type="entry name" value="WH-like_DNA-bd_sf"/>
</dbReference>